<feature type="domain" description="Rieske" evidence="5">
    <location>
        <begin position="20"/>
        <end position="116"/>
    </location>
</feature>
<gene>
    <name evidence="6" type="ORF">GCM10022214_04570</name>
</gene>
<dbReference type="SUPFAM" id="SSF50022">
    <property type="entry name" value="ISP domain"/>
    <property type="match status" value="1"/>
</dbReference>
<dbReference type="PANTHER" id="PTHR21496:SF23">
    <property type="entry name" value="3-PHENYLPROPIONATE_CINNAMIC ACID DIOXYGENASE FERREDOXIN SUBUNIT"/>
    <property type="match status" value="1"/>
</dbReference>
<sequence length="137" mass="14832">MESAELPESSATGAGEAPEYQYVARSGQVPEGVVRRFFVGEAEIAVARSEGVVHAMSNYCTHLDCLLSSGRVTEDGLLCSCHGSVFDFADGEPITPPATRPVRVYPVREEDGRILVAIPPGVEQPGPRRRRQGVHQR</sequence>
<evidence type="ECO:0000256" key="1">
    <source>
        <dbReference type="ARBA" id="ARBA00022714"/>
    </source>
</evidence>
<dbReference type="Proteomes" id="UP001500683">
    <property type="component" value="Unassembled WGS sequence"/>
</dbReference>
<keyword evidence="1" id="KW-0001">2Fe-2S</keyword>
<evidence type="ECO:0000256" key="4">
    <source>
        <dbReference type="ARBA" id="ARBA00023014"/>
    </source>
</evidence>
<dbReference type="Gene3D" id="2.102.10.10">
    <property type="entry name" value="Rieske [2Fe-2S] iron-sulphur domain"/>
    <property type="match status" value="1"/>
</dbReference>
<evidence type="ECO:0000313" key="6">
    <source>
        <dbReference type="EMBL" id="GAA4056155.1"/>
    </source>
</evidence>
<comment type="caution">
    <text evidence="6">The sequence shown here is derived from an EMBL/GenBank/DDBJ whole genome shotgun (WGS) entry which is preliminary data.</text>
</comment>
<reference evidence="7" key="1">
    <citation type="journal article" date="2019" name="Int. J. Syst. Evol. Microbiol.">
        <title>The Global Catalogue of Microorganisms (GCM) 10K type strain sequencing project: providing services to taxonomists for standard genome sequencing and annotation.</title>
        <authorList>
            <consortium name="The Broad Institute Genomics Platform"/>
            <consortium name="The Broad Institute Genome Sequencing Center for Infectious Disease"/>
            <person name="Wu L."/>
            <person name="Ma J."/>
        </authorList>
    </citation>
    <scope>NUCLEOTIDE SEQUENCE [LARGE SCALE GENOMIC DNA]</scope>
    <source>
        <strain evidence="7">JCM 16702</strain>
    </source>
</reference>
<keyword evidence="3" id="KW-0408">Iron</keyword>
<dbReference type="EMBL" id="BAAAZG010000001">
    <property type="protein sequence ID" value="GAA4056155.1"/>
    <property type="molecule type" value="Genomic_DNA"/>
</dbReference>
<accession>A0ABP7UZG7</accession>
<evidence type="ECO:0000313" key="7">
    <source>
        <dbReference type="Proteomes" id="UP001500683"/>
    </source>
</evidence>
<keyword evidence="7" id="KW-1185">Reference proteome</keyword>
<evidence type="ECO:0000256" key="3">
    <source>
        <dbReference type="ARBA" id="ARBA00023004"/>
    </source>
</evidence>
<dbReference type="PROSITE" id="PS51296">
    <property type="entry name" value="RIESKE"/>
    <property type="match status" value="1"/>
</dbReference>
<proteinExistence type="predicted"/>
<dbReference type="CDD" id="cd03528">
    <property type="entry name" value="Rieske_RO_ferredoxin"/>
    <property type="match status" value="1"/>
</dbReference>
<dbReference type="InterPro" id="IPR036922">
    <property type="entry name" value="Rieske_2Fe-2S_sf"/>
</dbReference>
<protein>
    <submittedName>
        <fullName evidence="6">Non-heme iron oxygenase ferredoxin subunit</fullName>
    </submittedName>
</protein>
<dbReference type="RefSeq" id="WP_344939782.1">
    <property type="nucleotide sequence ID" value="NZ_BAAAZG010000001.1"/>
</dbReference>
<evidence type="ECO:0000256" key="2">
    <source>
        <dbReference type="ARBA" id="ARBA00022723"/>
    </source>
</evidence>
<dbReference type="Pfam" id="PF00355">
    <property type="entry name" value="Rieske"/>
    <property type="match status" value="1"/>
</dbReference>
<name>A0ABP7UZG7_9ACTN</name>
<dbReference type="InterPro" id="IPR017941">
    <property type="entry name" value="Rieske_2Fe-2S"/>
</dbReference>
<keyword evidence="4" id="KW-0411">Iron-sulfur</keyword>
<organism evidence="6 7">
    <name type="scientific">Actinomadura miaoliensis</name>
    <dbReference type="NCBI Taxonomy" id="430685"/>
    <lineage>
        <taxon>Bacteria</taxon>
        <taxon>Bacillati</taxon>
        <taxon>Actinomycetota</taxon>
        <taxon>Actinomycetes</taxon>
        <taxon>Streptosporangiales</taxon>
        <taxon>Thermomonosporaceae</taxon>
        <taxon>Actinomadura</taxon>
    </lineage>
</organism>
<keyword evidence="2" id="KW-0479">Metal-binding</keyword>
<evidence type="ECO:0000259" key="5">
    <source>
        <dbReference type="PROSITE" id="PS51296"/>
    </source>
</evidence>
<dbReference type="PANTHER" id="PTHR21496">
    <property type="entry name" value="FERREDOXIN-RELATED"/>
    <property type="match status" value="1"/>
</dbReference>